<proteinExistence type="predicted"/>
<comment type="caution">
    <text evidence="1">The sequence shown here is derived from an EMBL/GenBank/DDBJ whole genome shotgun (WGS) entry which is preliminary data.</text>
</comment>
<organism evidence="1">
    <name type="scientific">bioreactor metagenome</name>
    <dbReference type="NCBI Taxonomy" id="1076179"/>
    <lineage>
        <taxon>unclassified sequences</taxon>
        <taxon>metagenomes</taxon>
        <taxon>ecological metagenomes</taxon>
    </lineage>
</organism>
<dbReference type="AlphaFoldDB" id="A0A645GX49"/>
<dbReference type="EMBL" id="VSSQ01082764">
    <property type="protein sequence ID" value="MPN31287.1"/>
    <property type="molecule type" value="Genomic_DNA"/>
</dbReference>
<evidence type="ECO:0000313" key="1">
    <source>
        <dbReference type="EMBL" id="MPN31287.1"/>
    </source>
</evidence>
<gene>
    <name evidence="1" type="ORF">SDC9_178761</name>
</gene>
<accession>A0A645GX49</accession>
<protein>
    <submittedName>
        <fullName evidence="1">Uncharacterized protein</fullName>
    </submittedName>
</protein>
<sequence length="109" mass="11411">MAGKICLDAGGEDFAARLLVQILVAPDMVGVGVGVENGLQPPAVFVQHLAHLAPGLLVVSAVYEVDLALPLPINADFRRAVDVIASLPNLHQFVHHSSPLFLSGCLPSL</sequence>
<reference evidence="1" key="1">
    <citation type="submission" date="2019-08" db="EMBL/GenBank/DDBJ databases">
        <authorList>
            <person name="Kucharzyk K."/>
            <person name="Murdoch R.W."/>
            <person name="Higgins S."/>
            <person name="Loffler F."/>
        </authorList>
    </citation>
    <scope>NUCLEOTIDE SEQUENCE</scope>
</reference>
<name>A0A645GX49_9ZZZZ</name>